<gene>
    <name evidence="1" type="ORF">Pan54_36200</name>
</gene>
<dbReference type="RefSeq" id="WP_207310169.1">
    <property type="nucleotide sequence ID" value="NZ_SJPG01000001.1"/>
</dbReference>
<dbReference type="AlphaFoldDB" id="A0A5C5XJ81"/>
<comment type="caution">
    <text evidence="1">The sequence shown here is derived from an EMBL/GenBank/DDBJ whole genome shotgun (WGS) entry which is preliminary data.</text>
</comment>
<accession>A0A5C5XJ81</accession>
<keyword evidence="2" id="KW-1185">Reference proteome</keyword>
<protein>
    <submittedName>
        <fullName evidence="1">Uncharacterized protein</fullName>
    </submittedName>
</protein>
<evidence type="ECO:0000313" key="1">
    <source>
        <dbReference type="EMBL" id="TWT62874.1"/>
    </source>
</evidence>
<dbReference type="EMBL" id="SJPG01000001">
    <property type="protein sequence ID" value="TWT62874.1"/>
    <property type="molecule type" value="Genomic_DNA"/>
</dbReference>
<dbReference type="Proteomes" id="UP000316095">
    <property type="component" value="Unassembled WGS sequence"/>
</dbReference>
<organism evidence="1 2">
    <name type="scientific">Rubinisphaera italica</name>
    <dbReference type="NCBI Taxonomy" id="2527969"/>
    <lineage>
        <taxon>Bacteria</taxon>
        <taxon>Pseudomonadati</taxon>
        <taxon>Planctomycetota</taxon>
        <taxon>Planctomycetia</taxon>
        <taxon>Planctomycetales</taxon>
        <taxon>Planctomycetaceae</taxon>
        <taxon>Rubinisphaera</taxon>
    </lineage>
</organism>
<name>A0A5C5XJ81_9PLAN</name>
<evidence type="ECO:0000313" key="2">
    <source>
        <dbReference type="Proteomes" id="UP000316095"/>
    </source>
</evidence>
<reference evidence="1 2" key="1">
    <citation type="submission" date="2019-02" db="EMBL/GenBank/DDBJ databases">
        <title>Deep-cultivation of Planctomycetes and their phenomic and genomic characterization uncovers novel biology.</title>
        <authorList>
            <person name="Wiegand S."/>
            <person name="Jogler M."/>
            <person name="Boedeker C."/>
            <person name="Pinto D."/>
            <person name="Vollmers J."/>
            <person name="Rivas-Marin E."/>
            <person name="Kohn T."/>
            <person name="Peeters S.H."/>
            <person name="Heuer A."/>
            <person name="Rast P."/>
            <person name="Oberbeckmann S."/>
            <person name="Bunk B."/>
            <person name="Jeske O."/>
            <person name="Meyerdierks A."/>
            <person name="Storesund J.E."/>
            <person name="Kallscheuer N."/>
            <person name="Luecker S."/>
            <person name="Lage O.M."/>
            <person name="Pohl T."/>
            <person name="Merkel B.J."/>
            <person name="Hornburger P."/>
            <person name="Mueller R.-W."/>
            <person name="Bruemmer F."/>
            <person name="Labrenz M."/>
            <person name="Spormann A.M."/>
            <person name="Op Den Camp H."/>
            <person name="Overmann J."/>
            <person name="Amann R."/>
            <person name="Jetten M.S.M."/>
            <person name="Mascher T."/>
            <person name="Medema M.H."/>
            <person name="Devos D.P."/>
            <person name="Kaster A.-K."/>
            <person name="Ovreas L."/>
            <person name="Rohde M."/>
            <person name="Galperin M.Y."/>
            <person name="Jogler C."/>
        </authorList>
    </citation>
    <scope>NUCLEOTIDE SEQUENCE [LARGE SCALE GENOMIC DNA]</scope>
    <source>
        <strain evidence="1 2">Pan54</strain>
    </source>
</reference>
<proteinExistence type="predicted"/>
<sequence length="158" mass="18125">MHDFPFVTQKQLGEVFGVSNLEMGRLLQKIGFRDQHLKIRPEMFAQGICQNTDGITGWNRERTIAALEKAGFKRPIDRATLPTGPFKIESEGGGKCLLDSSGNVCMRVYGDEFGEKIAEVMRLAFEKGGMFCDEWWDRVCPRVEESGKRDWRDHYENM</sequence>